<dbReference type="InterPro" id="IPR013556">
    <property type="entry name" value="Flag_M-ring_C"/>
</dbReference>
<evidence type="ECO:0000256" key="8">
    <source>
        <dbReference type="ARBA" id="ARBA00023143"/>
    </source>
</evidence>
<protein>
    <recommendedName>
        <fullName evidence="9">Flagellar M-ring protein</fullName>
    </recommendedName>
</protein>
<dbReference type="PANTHER" id="PTHR30046:SF0">
    <property type="entry name" value="FLAGELLAR M-RING PROTEIN"/>
    <property type="match status" value="1"/>
</dbReference>
<feature type="domain" description="Flagellar M-ring C-terminal" evidence="12">
    <location>
        <begin position="257"/>
        <end position="403"/>
    </location>
</feature>
<dbReference type="OrthoDB" id="9807026at2"/>
<dbReference type="PIRSF" id="PIRSF004862">
    <property type="entry name" value="FliF"/>
    <property type="match status" value="1"/>
</dbReference>
<keyword evidence="5 10" id="KW-0812">Transmembrane</keyword>
<evidence type="ECO:0000256" key="2">
    <source>
        <dbReference type="ARBA" id="ARBA00004651"/>
    </source>
</evidence>
<evidence type="ECO:0000256" key="4">
    <source>
        <dbReference type="ARBA" id="ARBA00022475"/>
    </source>
</evidence>
<evidence type="ECO:0000256" key="6">
    <source>
        <dbReference type="ARBA" id="ARBA00022989"/>
    </source>
</evidence>
<keyword evidence="7 10" id="KW-0472">Membrane</keyword>
<dbReference type="NCBIfam" id="TIGR00206">
    <property type="entry name" value="fliF"/>
    <property type="match status" value="1"/>
</dbReference>
<dbReference type="AlphaFoldDB" id="A0A2P6MG45"/>
<dbReference type="RefSeq" id="WP_105959433.1">
    <property type="nucleotide sequence ID" value="NZ_PVNS01000009.1"/>
</dbReference>
<evidence type="ECO:0000256" key="3">
    <source>
        <dbReference type="ARBA" id="ARBA00007971"/>
    </source>
</evidence>
<keyword evidence="8 9" id="KW-0975">Bacterial flagellum</keyword>
<dbReference type="Gene3D" id="3.30.300.30">
    <property type="match status" value="1"/>
</dbReference>
<evidence type="ECO:0000256" key="10">
    <source>
        <dbReference type="SAM" id="Phobius"/>
    </source>
</evidence>
<feature type="domain" description="Flagellar M-ring N-terminal" evidence="11">
    <location>
        <begin position="46"/>
        <end position="221"/>
    </location>
</feature>
<dbReference type="InterPro" id="IPR006182">
    <property type="entry name" value="FliF_N_dom"/>
</dbReference>
<keyword evidence="4" id="KW-1003">Cell membrane</keyword>
<keyword evidence="6 10" id="KW-1133">Transmembrane helix</keyword>
<dbReference type="EMBL" id="PVNS01000009">
    <property type="protein sequence ID" value="PRO65233.1"/>
    <property type="molecule type" value="Genomic_DNA"/>
</dbReference>
<comment type="function">
    <text evidence="9">The M ring may be actively involved in energy transduction.</text>
</comment>
<comment type="subcellular location">
    <subcellularLocation>
        <location evidence="1 9">Bacterial flagellum basal body</location>
    </subcellularLocation>
    <subcellularLocation>
        <location evidence="2">Cell membrane</location>
        <topology evidence="2">Multi-pass membrane protein</topology>
    </subcellularLocation>
</comment>
<dbReference type="Proteomes" id="UP000243650">
    <property type="component" value="Unassembled WGS sequence"/>
</dbReference>
<organism evidence="13 14">
    <name type="scientific">Alkalicoccus urumqiensis</name>
    <name type="common">Bacillus urumqiensis</name>
    <dbReference type="NCBI Taxonomy" id="1548213"/>
    <lineage>
        <taxon>Bacteria</taxon>
        <taxon>Bacillati</taxon>
        <taxon>Bacillota</taxon>
        <taxon>Bacilli</taxon>
        <taxon>Bacillales</taxon>
        <taxon>Bacillaceae</taxon>
        <taxon>Alkalicoccus</taxon>
    </lineage>
</organism>
<name>A0A2P6MG45_ALKUR</name>
<dbReference type="GO" id="GO:0071973">
    <property type="term" value="P:bacterial-type flagellum-dependent cell motility"/>
    <property type="evidence" value="ECO:0007669"/>
    <property type="project" value="InterPro"/>
</dbReference>
<gene>
    <name evidence="13" type="ORF">C6I21_10535</name>
</gene>
<evidence type="ECO:0000259" key="11">
    <source>
        <dbReference type="Pfam" id="PF01514"/>
    </source>
</evidence>
<evidence type="ECO:0000313" key="13">
    <source>
        <dbReference type="EMBL" id="PRO65233.1"/>
    </source>
</evidence>
<evidence type="ECO:0000256" key="7">
    <source>
        <dbReference type="ARBA" id="ARBA00023136"/>
    </source>
</evidence>
<keyword evidence="14" id="KW-1185">Reference proteome</keyword>
<dbReference type="PANTHER" id="PTHR30046">
    <property type="entry name" value="FLAGELLAR M-RING PROTEIN"/>
    <property type="match status" value="1"/>
</dbReference>
<evidence type="ECO:0000256" key="9">
    <source>
        <dbReference type="PIRNR" id="PIRNR004862"/>
    </source>
</evidence>
<dbReference type="InterPro" id="IPR000067">
    <property type="entry name" value="FlgMring_FliF"/>
</dbReference>
<dbReference type="GO" id="GO:0005886">
    <property type="term" value="C:plasma membrane"/>
    <property type="evidence" value="ECO:0007669"/>
    <property type="project" value="UniProtKB-SubCell"/>
</dbReference>
<evidence type="ECO:0000259" key="12">
    <source>
        <dbReference type="Pfam" id="PF08345"/>
    </source>
</evidence>
<keyword evidence="13" id="KW-0966">Cell projection</keyword>
<dbReference type="Pfam" id="PF01514">
    <property type="entry name" value="YscJ_FliF"/>
    <property type="match status" value="1"/>
</dbReference>
<reference evidence="13 14" key="1">
    <citation type="submission" date="2018-03" db="EMBL/GenBank/DDBJ databases">
        <title>Bacillus urumqiensis sp. nov., a moderately haloalkaliphilic bacterium isolated from a salt lake.</title>
        <authorList>
            <person name="Zhao B."/>
            <person name="Liao Z."/>
        </authorList>
    </citation>
    <scope>NUCLEOTIDE SEQUENCE [LARGE SCALE GENOMIC DNA]</scope>
    <source>
        <strain evidence="13 14">BZ-SZ-XJ18</strain>
    </source>
</reference>
<dbReference type="GO" id="GO:0009431">
    <property type="term" value="C:bacterial-type flagellum basal body, MS ring"/>
    <property type="evidence" value="ECO:0007669"/>
    <property type="project" value="InterPro"/>
</dbReference>
<evidence type="ECO:0000313" key="14">
    <source>
        <dbReference type="Proteomes" id="UP000243650"/>
    </source>
</evidence>
<comment type="caution">
    <text evidence="13">The sequence shown here is derived from an EMBL/GenBank/DDBJ whole genome shotgun (WGS) entry which is preliminary data.</text>
</comment>
<evidence type="ECO:0000256" key="5">
    <source>
        <dbReference type="ARBA" id="ARBA00022692"/>
    </source>
</evidence>
<dbReference type="InterPro" id="IPR045851">
    <property type="entry name" value="AMP-bd_C_sf"/>
</dbReference>
<accession>A0A2P6MG45</accession>
<dbReference type="Pfam" id="PF08345">
    <property type="entry name" value="YscJ_FliF_C"/>
    <property type="match status" value="1"/>
</dbReference>
<sequence length="528" mass="58709">MKEQFTNITANIKKFWSSRTSGQRSLLTAAVILLVVAAAAVSWIGSRTHYVPLYTDMTMQEAGEVKATLDSRGIQNEVSADGTTVSVPDTAVDDLKVSLAAEGIPQTGRIDYSTFSENMGFGTTDNEFELLERAAIQSSIEDLIRNIDGISNAQVMITMPEESPWLSEEPDAATASVVVNTQAGAQLDQQQVQALYHLVAQSVPNLAVDDVVISDQYSRPLEYENRNNGGNLNAYEQNRQIQKDIERDLQRELQQMLGTMMGQNKVVVSVSTDMDFTQENRQEELVEPVDEENNEGIAMSVERITETFEGEEGLDGGEPGAGEDDIVNFPAGGGGQAGDYERIEERINNEVNRISREITESPYQIRDIGIQVMVEPPDPEDEGSLPPERLQDIEAIIGQVVSTSVAGEVTAEWDEDELAERIYVSSMPFLGAVEMEEEPAGIPLWYYAAGLFVLIAGALLFFLLRRRKTAEAEEEEVYLQERREYELPSIEDETVDTESKARKRQLEELAKAKPDEFSKLIRTWLSDE</sequence>
<dbReference type="PRINTS" id="PR01009">
    <property type="entry name" value="FLGMRINGFLIF"/>
</dbReference>
<keyword evidence="13" id="KW-0969">Cilium</keyword>
<dbReference type="InterPro" id="IPR043427">
    <property type="entry name" value="YscJ/FliF"/>
</dbReference>
<comment type="similarity">
    <text evidence="3 9">Belongs to the FliF family.</text>
</comment>
<evidence type="ECO:0000256" key="1">
    <source>
        <dbReference type="ARBA" id="ARBA00004117"/>
    </source>
</evidence>
<feature type="transmembrane region" description="Helical" evidence="10">
    <location>
        <begin position="444"/>
        <end position="464"/>
    </location>
</feature>
<proteinExistence type="inferred from homology"/>
<dbReference type="GO" id="GO:0003774">
    <property type="term" value="F:cytoskeletal motor activity"/>
    <property type="evidence" value="ECO:0007669"/>
    <property type="project" value="InterPro"/>
</dbReference>
<keyword evidence="13" id="KW-0282">Flagellum</keyword>